<protein>
    <submittedName>
        <fullName evidence="1">Uncharacterized protein</fullName>
    </submittedName>
</protein>
<reference evidence="1 2" key="1">
    <citation type="submission" date="2017-08" db="EMBL/GenBank/DDBJ databases">
        <title>Genomes of Fischerella (Mastigocladus) sp. strains.</title>
        <authorList>
            <person name="Miller S.R."/>
        </authorList>
    </citation>
    <scope>NUCLEOTIDE SEQUENCE [LARGE SCALE GENOMIC DNA]</scope>
    <source>
        <strain evidence="1 2">CCMEE 5323</strain>
    </source>
</reference>
<evidence type="ECO:0000313" key="2">
    <source>
        <dbReference type="Proteomes" id="UP000235036"/>
    </source>
</evidence>
<sequence length="65" mass="7261">MESQKSQSIARKGSVQIKNSNGSLQLVFSHFRHKTILAFIHGKIMSNPPSLLLSINPKKLVDFVL</sequence>
<gene>
    <name evidence="1" type="ORF">CEN44_07355</name>
</gene>
<comment type="caution">
    <text evidence="1">The sequence shown here is derived from an EMBL/GenBank/DDBJ whole genome shotgun (WGS) entry which is preliminary data.</text>
</comment>
<dbReference type="Proteomes" id="UP000235036">
    <property type="component" value="Unassembled WGS sequence"/>
</dbReference>
<accession>A0A2N6K5L5</accession>
<evidence type="ECO:0000313" key="1">
    <source>
        <dbReference type="EMBL" id="PLZ91922.1"/>
    </source>
</evidence>
<organism evidence="1 2">
    <name type="scientific">Fischerella muscicola CCMEE 5323</name>
    <dbReference type="NCBI Taxonomy" id="2019572"/>
    <lineage>
        <taxon>Bacteria</taxon>
        <taxon>Bacillati</taxon>
        <taxon>Cyanobacteriota</taxon>
        <taxon>Cyanophyceae</taxon>
        <taxon>Nostocales</taxon>
        <taxon>Hapalosiphonaceae</taxon>
        <taxon>Fischerella</taxon>
    </lineage>
</organism>
<keyword evidence="2" id="KW-1185">Reference proteome</keyword>
<dbReference type="AlphaFoldDB" id="A0A2N6K5L5"/>
<dbReference type="EMBL" id="NRQW01000148">
    <property type="protein sequence ID" value="PLZ91922.1"/>
    <property type="molecule type" value="Genomic_DNA"/>
</dbReference>
<proteinExistence type="predicted"/>
<name>A0A2N6K5L5_FISMU</name>